<dbReference type="VEuPathDB" id="AmoebaDB:ENU1_063000"/>
<accession>K2HER0</accession>
<feature type="region of interest" description="Disordered" evidence="1">
    <location>
        <begin position="62"/>
        <end position="83"/>
    </location>
</feature>
<organism evidence="2 3">
    <name type="scientific">Entamoeba nuttalli (strain P19)</name>
    <name type="common">Amoeba</name>
    <dbReference type="NCBI Taxonomy" id="1076696"/>
    <lineage>
        <taxon>Eukaryota</taxon>
        <taxon>Amoebozoa</taxon>
        <taxon>Evosea</taxon>
        <taxon>Archamoebae</taxon>
        <taxon>Mastigamoebida</taxon>
        <taxon>Entamoebidae</taxon>
        <taxon>Entamoeba</taxon>
    </lineage>
</organism>
<protein>
    <submittedName>
        <fullName evidence="2">Uncharacterized protein</fullName>
    </submittedName>
</protein>
<gene>
    <name evidence="2" type="ORF">ENU1_063000</name>
</gene>
<dbReference type="EMBL" id="JH926181">
    <property type="protein sequence ID" value="EKE41244.1"/>
    <property type="molecule type" value="Genomic_DNA"/>
</dbReference>
<reference evidence="2 3" key="1">
    <citation type="submission" date="2011-11" db="EMBL/GenBank/DDBJ databases">
        <authorList>
            <person name="Hannick L."/>
            <person name="Karamycheva S."/>
            <person name="Lorenzi H."/>
            <person name="Caler E."/>
        </authorList>
    </citation>
    <scope>NUCLEOTIDE SEQUENCE [LARGE SCALE GENOMIC DNA]</scope>
    <source>
        <strain evidence="2 3">P19</strain>
    </source>
</reference>
<dbReference type="Proteomes" id="UP000006769">
    <property type="component" value="Unassembled WGS sequence"/>
</dbReference>
<evidence type="ECO:0000256" key="1">
    <source>
        <dbReference type="SAM" id="MobiDB-lite"/>
    </source>
</evidence>
<feature type="compositionally biased region" description="Basic and acidic residues" evidence="1">
    <location>
        <begin position="72"/>
        <end position="81"/>
    </location>
</feature>
<proteinExistence type="predicted"/>
<dbReference type="RefSeq" id="XP_008856419.1">
    <property type="nucleotide sequence ID" value="XM_008858197.1"/>
</dbReference>
<dbReference type="AlphaFoldDB" id="K2HER0"/>
<sequence length="131" mass="15635">MENMNILKKMYIYTQMFITKSYFDPDNELERTNKPDIINEYFSKTEESVFDDANYEEYNEEFGNIDYPNEEEQSKEKQKEIQDEEATTYKIINPINPEQIYTYDDNTIKILDGVIDINNDEVPVDTLIQVD</sequence>
<name>K2HER0_ENTNP</name>
<evidence type="ECO:0000313" key="3">
    <source>
        <dbReference type="Proteomes" id="UP000006769"/>
    </source>
</evidence>
<dbReference type="GeneID" id="20072595"/>
<evidence type="ECO:0000313" key="2">
    <source>
        <dbReference type="EMBL" id="EKE41244.1"/>
    </source>
</evidence>
<dbReference type="OrthoDB" id="33584at2759"/>